<sequence>MSHFDTHAFQRKTKAVSGWADTKSEYKATDWPLPLGRSMIDTISLKHLTHKTALTAVEKSTSATPLNSSLKELDSGPTPDGATFSTLSTQLSSSAARAQARDSSLDFKNLGALAKKISDKVAGNSYYASRKLHDAEIPDTDDPALLERAMQATSFNNGAGKNPFAGLSQDQLRLIIYDEGGDFTINERNAAYSENYSQEQVWKRAICQRYTDEYNETGKSTQTLVMLLAHYDQLPPIEKAQYPANYAALITSDDSSAMDIFNARKSQSDIQEA</sequence>
<dbReference type="EMBL" id="LJQD01000372">
    <property type="protein sequence ID" value="KPW93175.1"/>
    <property type="molecule type" value="Genomic_DNA"/>
</dbReference>
<feature type="region of interest" description="Disordered" evidence="1">
    <location>
        <begin position="64"/>
        <end position="83"/>
    </location>
</feature>
<accession>A0A0P9S5J7</accession>
<organism evidence="2 3">
    <name type="scientific">Pseudomonas syringae pv. castaneae</name>
    <dbReference type="NCBI Taxonomy" id="264450"/>
    <lineage>
        <taxon>Bacteria</taxon>
        <taxon>Pseudomonadati</taxon>
        <taxon>Pseudomonadota</taxon>
        <taxon>Gammaproteobacteria</taxon>
        <taxon>Pseudomonadales</taxon>
        <taxon>Pseudomonadaceae</taxon>
        <taxon>Pseudomonas</taxon>
        <taxon>Pseudomonas syringae</taxon>
    </lineage>
</organism>
<evidence type="ECO:0000313" key="3">
    <source>
        <dbReference type="Proteomes" id="UP000050381"/>
    </source>
</evidence>
<gene>
    <name evidence="2" type="ORF">ALO79_04784</name>
</gene>
<evidence type="ECO:0000313" key="2">
    <source>
        <dbReference type="EMBL" id="KPW93175.1"/>
    </source>
</evidence>
<evidence type="ECO:0000256" key="1">
    <source>
        <dbReference type="SAM" id="MobiDB-lite"/>
    </source>
</evidence>
<comment type="caution">
    <text evidence="2">The sequence shown here is derived from an EMBL/GenBank/DDBJ whole genome shotgun (WGS) entry which is preliminary data.</text>
</comment>
<protein>
    <submittedName>
        <fullName evidence="2">Uncharacterized protein</fullName>
    </submittedName>
</protein>
<dbReference type="Proteomes" id="UP000050381">
    <property type="component" value="Unassembled WGS sequence"/>
</dbReference>
<reference evidence="2 3" key="1">
    <citation type="submission" date="2015-09" db="EMBL/GenBank/DDBJ databases">
        <title>Genome announcement of multiple Pseudomonas syringae strains.</title>
        <authorList>
            <person name="Thakur S."/>
            <person name="Wang P.W."/>
            <person name="Gong Y."/>
            <person name="Weir B.S."/>
            <person name="Guttman D.S."/>
        </authorList>
    </citation>
    <scope>NUCLEOTIDE SEQUENCE [LARGE SCALE GENOMIC DNA]</scope>
    <source>
        <strain evidence="2 3">ICMP9419</strain>
    </source>
</reference>
<proteinExistence type="predicted"/>
<dbReference type="AlphaFoldDB" id="A0A0P9S5J7"/>
<name>A0A0P9S5J7_PSESX</name>
<dbReference type="PATRIC" id="fig|264450.4.peg.5682"/>